<name>A0A6D1RPS5_CITFR</name>
<dbReference type="PANTHER" id="PTHR37812">
    <property type="entry name" value="MU-LIKE PROPHAGE FLUMU PROTEIN C"/>
    <property type="match status" value="1"/>
</dbReference>
<dbReference type="InterPro" id="IPR014875">
    <property type="entry name" value="Mor_transcription_activator"/>
</dbReference>
<dbReference type="PANTHER" id="PTHR37812:SF1">
    <property type="entry name" value="MU-LIKE PROPHAGE FLUMU PROTEIN C"/>
    <property type="match status" value="1"/>
</dbReference>
<dbReference type="SUPFAM" id="SSF46689">
    <property type="entry name" value="Homeodomain-like"/>
    <property type="match status" value="1"/>
</dbReference>
<reference evidence="2" key="2">
    <citation type="submission" date="2020-09" db="EMBL/GenBank/DDBJ databases">
        <authorList>
            <consortium name="NCBI Pathogen Detection Project"/>
        </authorList>
    </citation>
    <scope>NUCLEOTIDE SEQUENCE</scope>
    <source>
        <strain evidence="3">91871</strain>
        <strain evidence="2">O50</strain>
    </source>
</reference>
<evidence type="ECO:0000259" key="1">
    <source>
        <dbReference type="Pfam" id="PF08765"/>
    </source>
</evidence>
<dbReference type="InterPro" id="IPR009057">
    <property type="entry name" value="Homeodomain-like_sf"/>
</dbReference>
<dbReference type="InterPro" id="IPR052411">
    <property type="entry name" value="c-mor_Regulatory_Protein"/>
</dbReference>
<accession>A0A6D1RPS5</accession>
<organism evidence="2">
    <name type="scientific">Citrobacter freundii</name>
    <dbReference type="NCBI Taxonomy" id="546"/>
    <lineage>
        <taxon>Bacteria</taxon>
        <taxon>Pseudomonadati</taxon>
        <taxon>Pseudomonadota</taxon>
        <taxon>Gammaproteobacteria</taxon>
        <taxon>Enterobacterales</taxon>
        <taxon>Enterobacteriaceae</taxon>
        <taxon>Citrobacter</taxon>
        <taxon>Citrobacter freundii complex</taxon>
    </lineage>
</organism>
<proteinExistence type="predicted"/>
<dbReference type="EMBL" id="DACSXJ010000028">
    <property type="protein sequence ID" value="HAT3899366.1"/>
    <property type="molecule type" value="Genomic_DNA"/>
</dbReference>
<evidence type="ECO:0000313" key="2">
    <source>
        <dbReference type="EMBL" id="HAT3899366.1"/>
    </source>
</evidence>
<dbReference type="Gene3D" id="1.10.10.60">
    <property type="entry name" value="Homeodomain-like"/>
    <property type="match status" value="2"/>
</dbReference>
<dbReference type="Proteomes" id="UP000885148">
    <property type="component" value="Unassembled WGS sequence"/>
</dbReference>
<dbReference type="Pfam" id="PF08765">
    <property type="entry name" value="Mor"/>
    <property type="match status" value="1"/>
</dbReference>
<dbReference type="Proteomes" id="UP000855471">
    <property type="component" value="Unassembled WGS sequence"/>
</dbReference>
<dbReference type="AlphaFoldDB" id="A0A6D1RPS5"/>
<evidence type="ECO:0000313" key="3">
    <source>
        <dbReference type="EMBL" id="HBH7044591.1"/>
    </source>
</evidence>
<protein>
    <submittedName>
        <fullName evidence="2">Transcriptional regulator</fullName>
    </submittedName>
</protein>
<comment type="caution">
    <text evidence="2">The sequence shown here is derived from an EMBL/GenBank/DDBJ whole genome shotgun (WGS) entry which is preliminary data.</text>
</comment>
<dbReference type="RefSeq" id="WP_023277384.1">
    <property type="nucleotide sequence ID" value="NZ_AP028314.1"/>
</dbReference>
<reference evidence="2" key="1">
    <citation type="journal article" date="2018" name="Genome Biol.">
        <title>SKESA: strategic k-mer extension for scrupulous assemblies.</title>
        <authorList>
            <person name="Souvorov A."/>
            <person name="Agarwala R."/>
            <person name="Lipman D.J."/>
        </authorList>
    </citation>
    <scope>NUCLEOTIDE SEQUENCE</scope>
    <source>
        <strain evidence="3">91871</strain>
        <strain evidence="2">O50</strain>
    </source>
</reference>
<gene>
    <name evidence="2" type="ORF">I9Y29_003831</name>
    <name evidence="3" type="ORF">KV121_004734</name>
</gene>
<dbReference type="EMBL" id="DAESCB010000025">
    <property type="protein sequence ID" value="HBH7044591.1"/>
    <property type="molecule type" value="Genomic_DNA"/>
</dbReference>
<sequence length="136" mass="16028">MSEKQNDLFGDIQDDSILEHLDDDSSAETVRFPALLTELNTLLRGELTKHGVDPRISLELVYAISCQIGGMQIYFPRGQTLESLIRDMKIWRDFNGRNITELVERYRVTYKTVYKAIRRMRKLEHRKHQLDLFGRE</sequence>
<feature type="domain" description="Mor transcription activator" evidence="1">
    <location>
        <begin position="31"/>
        <end position="132"/>
    </location>
</feature>